<dbReference type="SMART" id="SM00422">
    <property type="entry name" value="HTH_MERR"/>
    <property type="match status" value="1"/>
</dbReference>
<dbReference type="RefSeq" id="WP_357783250.1">
    <property type="nucleotide sequence ID" value="NZ_JBFAKC010000005.1"/>
</dbReference>
<dbReference type="InterPro" id="IPR047057">
    <property type="entry name" value="MerR_fam"/>
</dbReference>
<sequence length="119" mass="13676">MLIADAARSTGATPRALRWYEQYGLISPRRTVGGYRVYDSSDLRRVRHIRELLELGFTLEQLRDYSDLLDRDIPADFSAADSPRCRVALEQARRRLAEIDDRMARIAADRARLAARLGR</sequence>
<dbReference type="InterPro" id="IPR009061">
    <property type="entry name" value="DNA-bd_dom_put_sf"/>
</dbReference>
<dbReference type="Proteomes" id="UP001551695">
    <property type="component" value="Unassembled WGS sequence"/>
</dbReference>
<gene>
    <name evidence="6" type="ORF">AB0I48_12935</name>
</gene>
<keyword evidence="1" id="KW-0678">Repressor</keyword>
<keyword evidence="2" id="KW-0805">Transcription regulation</keyword>
<accession>A0ABV3FSS9</accession>
<keyword evidence="4" id="KW-0804">Transcription</keyword>
<dbReference type="PANTHER" id="PTHR30204">
    <property type="entry name" value="REDOX-CYCLING DRUG-SENSING TRANSCRIPTIONAL ACTIVATOR SOXR"/>
    <property type="match status" value="1"/>
</dbReference>
<organism evidence="6 7">
    <name type="scientific">Nocardia aurea</name>
    <dbReference type="NCBI Taxonomy" id="2144174"/>
    <lineage>
        <taxon>Bacteria</taxon>
        <taxon>Bacillati</taxon>
        <taxon>Actinomycetota</taxon>
        <taxon>Actinomycetes</taxon>
        <taxon>Mycobacteriales</taxon>
        <taxon>Nocardiaceae</taxon>
        <taxon>Nocardia</taxon>
    </lineage>
</organism>
<dbReference type="Pfam" id="PF13411">
    <property type="entry name" value="MerR_1"/>
    <property type="match status" value="1"/>
</dbReference>
<dbReference type="InterPro" id="IPR000551">
    <property type="entry name" value="MerR-type_HTH_dom"/>
</dbReference>
<evidence type="ECO:0000256" key="2">
    <source>
        <dbReference type="ARBA" id="ARBA00023015"/>
    </source>
</evidence>
<reference evidence="6 7" key="1">
    <citation type="submission" date="2024-06" db="EMBL/GenBank/DDBJ databases">
        <title>The Natural Products Discovery Center: Release of the First 8490 Sequenced Strains for Exploring Actinobacteria Biosynthetic Diversity.</title>
        <authorList>
            <person name="Kalkreuter E."/>
            <person name="Kautsar S.A."/>
            <person name="Yang D."/>
            <person name="Bader C.D."/>
            <person name="Teijaro C.N."/>
            <person name="Fluegel L."/>
            <person name="Davis C.M."/>
            <person name="Simpson J.R."/>
            <person name="Lauterbach L."/>
            <person name="Steele A.D."/>
            <person name="Gui C."/>
            <person name="Meng S."/>
            <person name="Li G."/>
            <person name="Viehrig K."/>
            <person name="Ye F."/>
            <person name="Su P."/>
            <person name="Kiefer A.F."/>
            <person name="Nichols A."/>
            <person name="Cepeda A.J."/>
            <person name="Yan W."/>
            <person name="Fan B."/>
            <person name="Jiang Y."/>
            <person name="Adhikari A."/>
            <person name="Zheng C.-J."/>
            <person name="Schuster L."/>
            <person name="Cowan T.M."/>
            <person name="Smanski M.J."/>
            <person name="Chevrette M.G."/>
            <person name="De Carvalho L.P.S."/>
            <person name="Shen B."/>
        </authorList>
    </citation>
    <scope>NUCLEOTIDE SEQUENCE [LARGE SCALE GENOMIC DNA]</scope>
    <source>
        <strain evidence="6 7">NPDC050403</strain>
    </source>
</reference>
<dbReference type="EMBL" id="JBFAKC010000005">
    <property type="protein sequence ID" value="MEV0708464.1"/>
    <property type="molecule type" value="Genomic_DNA"/>
</dbReference>
<evidence type="ECO:0000259" key="5">
    <source>
        <dbReference type="PROSITE" id="PS50937"/>
    </source>
</evidence>
<feature type="domain" description="HTH merR-type" evidence="5">
    <location>
        <begin position="1"/>
        <end position="68"/>
    </location>
</feature>
<dbReference type="Gene3D" id="1.10.1660.10">
    <property type="match status" value="1"/>
</dbReference>
<evidence type="ECO:0000313" key="7">
    <source>
        <dbReference type="Proteomes" id="UP001551695"/>
    </source>
</evidence>
<keyword evidence="3" id="KW-0238">DNA-binding</keyword>
<name>A0ABV3FSS9_9NOCA</name>
<evidence type="ECO:0000313" key="6">
    <source>
        <dbReference type="EMBL" id="MEV0708464.1"/>
    </source>
</evidence>
<proteinExistence type="predicted"/>
<dbReference type="PANTHER" id="PTHR30204:SF69">
    <property type="entry name" value="MERR-FAMILY TRANSCRIPTIONAL REGULATOR"/>
    <property type="match status" value="1"/>
</dbReference>
<dbReference type="SUPFAM" id="SSF46955">
    <property type="entry name" value="Putative DNA-binding domain"/>
    <property type="match status" value="1"/>
</dbReference>
<protein>
    <submittedName>
        <fullName evidence="6">MerR family transcriptional regulator</fullName>
    </submittedName>
</protein>
<keyword evidence="7" id="KW-1185">Reference proteome</keyword>
<evidence type="ECO:0000256" key="1">
    <source>
        <dbReference type="ARBA" id="ARBA00022491"/>
    </source>
</evidence>
<dbReference type="PROSITE" id="PS50937">
    <property type="entry name" value="HTH_MERR_2"/>
    <property type="match status" value="1"/>
</dbReference>
<dbReference type="PRINTS" id="PR00040">
    <property type="entry name" value="HTHMERR"/>
</dbReference>
<comment type="caution">
    <text evidence="6">The sequence shown here is derived from an EMBL/GenBank/DDBJ whole genome shotgun (WGS) entry which is preliminary data.</text>
</comment>
<evidence type="ECO:0000256" key="3">
    <source>
        <dbReference type="ARBA" id="ARBA00023125"/>
    </source>
</evidence>
<evidence type="ECO:0000256" key="4">
    <source>
        <dbReference type="ARBA" id="ARBA00023163"/>
    </source>
</evidence>